<evidence type="ECO:0000256" key="2">
    <source>
        <dbReference type="ARBA" id="ARBA00022643"/>
    </source>
</evidence>
<dbReference type="PANTHER" id="PTHR43278">
    <property type="entry name" value="NAD(P)H-DEPENDENT FMN-CONTAINING OXIDOREDUCTASE YWQN-RELATED"/>
    <property type="match status" value="1"/>
</dbReference>
<dbReference type="AlphaFoldDB" id="B0FB24"/>
<dbReference type="GO" id="GO:0016491">
    <property type="term" value="F:oxidoreductase activity"/>
    <property type="evidence" value="ECO:0007669"/>
    <property type="project" value="InterPro"/>
</dbReference>
<dbReference type="SUPFAM" id="SSF52218">
    <property type="entry name" value="Flavoproteins"/>
    <property type="match status" value="1"/>
</dbReference>
<dbReference type="Pfam" id="PF03358">
    <property type="entry name" value="FMN_red"/>
    <property type="match status" value="1"/>
</dbReference>
<accession>B0FB24</accession>
<organism evidence="4">
    <name type="scientific">uncultured bacterium pFosPlaG</name>
    <dbReference type="NCBI Taxonomy" id="491370"/>
    <lineage>
        <taxon>Bacteria</taxon>
        <taxon>environmental samples</taxon>
    </lineage>
</organism>
<dbReference type="InterPro" id="IPR029039">
    <property type="entry name" value="Flavoprotein-like_sf"/>
</dbReference>
<proteinExistence type="predicted"/>
<dbReference type="PANTHER" id="PTHR43278:SF2">
    <property type="entry name" value="IRON-SULFUR FLAVOPROTEIN"/>
    <property type="match status" value="1"/>
</dbReference>
<feature type="domain" description="NADPH-dependent FMN reductase-like" evidence="3">
    <location>
        <begin position="1"/>
        <end position="105"/>
    </location>
</feature>
<evidence type="ECO:0000313" key="4">
    <source>
        <dbReference type="EMBL" id="ABY56077.1"/>
    </source>
</evidence>
<evidence type="ECO:0000259" key="3">
    <source>
        <dbReference type="Pfam" id="PF03358"/>
    </source>
</evidence>
<protein>
    <submittedName>
        <fullName evidence="4">Multimeric flavodoxin WrbA</fullName>
    </submittedName>
</protein>
<keyword evidence="1" id="KW-0285">Flavoprotein</keyword>
<dbReference type="Gene3D" id="3.40.50.360">
    <property type="match status" value="1"/>
</dbReference>
<reference evidence="4" key="1">
    <citation type="submission" date="2007-11" db="EMBL/GenBank/DDBJ databases">
        <title>Biochemical properites of a novel hydrolytic enzyme retrieved from a metagenomic library of tidal flat sediments.</title>
        <authorList>
            <person name="Lee M.-H."/>
            <person name="Song J.K."/>
            <person name="Yoon J.-H."/>
        </authorList>
    </citation>
    <scope>NUCLEOTIDE SEQUENCE</scope>
</reference>
<keyword evidence="2" id="KW-0288">FMN</keyword>
<sequence length="253" mass="28615">MKVLALNASPRKQGQSKTELMLNNLVKGMREAGADVEVINLRDKQIENCKGCFFCWTKTPGICVQKDDMTNELYPKLLASDLAIYGTPLYLSTVSASMKTFIDRTLPVLEPFFEKDNERIFHPYRHDRLKIVFLSVAAVPGDSVFDRLSSWANYLYAHSGKLVAEIYRSCSPALNLPLYQEKSQDILAAVTQAGHELVKSETILPDTMARIKQPIMDDDSFIELSNHIWEACIKNKMTINEYIEKKLMADSGV</sequence>
<name>B0FB24_9BACT</name>
<dbReference type="InterPro" id="IPR051796">
    <property type="entry name" value="ISF_SsuE-like"/>
</dbReference>
<dbReference type="EMBL" id="EU285670">
    <property type="protein sequence ID" value="ABY56077.1"/>
    <property type="molecule type" value="Genomic_DNA"/>
</dbReference>
<evidence type="ECO:0000256" key="1">
    <source>
        <dbReference type="ARBA" id="ARBA00022630"/>
    </source>
</evidence>
<dbReference type="InterPro" id="IPR005025">
    <property type="entry name" value="FMN_Rdtase-like_dom"/>
</dbReference>